<protein>
    <submittedName>
        <fullName evidence="2">Excisionase family DNA binding protein</fullName>
    </submittedName>
</protein>
<organism evidence="2 3">
    <name type="scientific">Granulicella mallensis</name>
    <dbReference type="NCBI Taxonomy" id="940614"/>
    <lineage>
        <taxon>Bacteria</taxon>
        <taxon>Pseudomonadati</taxon>
        <taxon>Acidobacteriota</taxon>
        <taxon>Terriglobia</taxon>
        <taxon>Terriglobales</taxon>
        <taxon>Acidobacteriaceae</taxon>
        <taxon>Granulicella</taxon>
    </lineage>
</organism>
<dbReference type="InterPro" id="IPR009061">
    <property type="entry name" value="DNA-bd_dom_put_sf"/>
</dbReference>
<accession>A0A7W7ZQ40</accession>
<dbReference type="InterPro" id="IPR010093">
    <property type="entry name" value="SinI_DNA-bd"/>
</dbReference>
<gene>
    <name evidence="2" type="ORF">HDF15_002049</name>
</gene>
<dbReference type="RefSeq" id="WP_184255075.1">
    <property type="nucleotide sequence ID" value="NZ_JACHIO010000007.1"/>
</dbReference>
<dbReference type="Gene3D" id="1.10.10.10">
    <property type="entry name" value="Winged helix-like DNA-binding domain superfamily/Winged helix DNA-binding domain"/>
    <property type="match status" value="1"/>
</dbReference>
<dbReference type="Pfam" id="PF12728">
    <property type="entry name" value="HTH_17"/>
    <property type="match status" value="1"/>
</dbReference>
<reference evidence="2 3" key="1">
    <citation type="submission" date="2020-08" db="EMBL/GenBank/DDBJ databases">
        <title>Genomic Encyclopedia of Type Strains, Phase IV (KMG-V): Genome sequencing to study the core and pangenomes of soil and plant-associated prokaryotes.</title>
        <authorList>
            <person name="Whitman W."/>
        </authorList>
    </citation>
    <scope>NUCLEOTIDE SEQUENCE [LARGE SCALE GENOMIC DNA]</scope>
    <source>
        <strain evidence="2 3">X5P3</strain>
    </source>
</reference>
<dbReference type="NCBIfam" id="TIGR01764">
    <property type="entry name" value="excise"/>
    <property type="match status" value="1"/>
</dbReference>
<feature type="domain" description="Helix-turn-helix" evidence="1">
    <location>
        <begin position="19"/>
        <end position="68"/>
    </location>
</feature>
<dbReference type="Proteomes" id="UP000584867">
    <property type="component" value="Unassembled WGS sequence"/>
</dbReference>
<evidence type="ECO:0000259" key="1">
    <source>
        <dbReference type="Pfam" id="PF12728"/>
    </source>
</evidence>
<comment type="caution">
    <text evidence="2">The sequence shown here is derived from an EMBL/GenBank/DDBJ whole genome shotgun (WGS) entry which is preliminary data.</text>
</comment>
<dbReference type="GO" id="GO:0003677">
    <property type="term" value="F:DNA binding"/>
    <property type="evidence" value="ECO:0007669"/>
    <property type="project" value="InterPro"/>
</dbReference>
<dbReference type="SUPFAM" id="SSF46955">
    <property type="entry name" value="Putative DNA-binding domain"/>
    <property type="match status" value="1"/>
</dbReference>
<dbReference type="AlphaFoldDB" id="A0A7W7ZQ40"/>
<dbReference type="EMBL" id="JACHIO010000007">
    <property type="protein sequence ID" value="MBB5063704.1"/>
    <property type="molecule type" value="Genomic_DNA"/>
</dbReference>
<proteinExistence type="predicted"/>
<evidence type="ECO:0000313" key="3">
    <source>
        <dbReference type="Proteomes" id="UP000584867"/>
    </source>
</evidence>
<dbReference type="InterPro" id="IPR041657">
    <property type="entry name" value="HTH_17"/>
</dbReference>
<name>A0A7W7ZQ40_9BACT</name>
<dbReference type="InterPro" id="IPR036388">
    <property type="entry name" value="WH-like_DNA-bd_sf"/>
</dbReference>
<evidence type="ECO:0000313" key="2">
    <source>
        <dbReference type="EMBL" id="MBB5063704.1"/>
    </source>
</evidence>
<sequence length="74" mass="8576">MMHEKSTEKVSNGVIAKRLLNVREAAQYLGIEVDTVYKKSRLREVPCVKVGRSLRFDVKALERYIEQHSIETID</sequence>